<organism evidence="1 2">
    <name type="scientific">Melipona bicolor</name>
    <dbReference type="NCBI Taxonomy" id="60889"/>
    <lineage>
        <taxon>Eukaryota</taxon>
        <taxon>Metazoa</taxon>
        <taxon>Ecdysozoa</taxon>
        <taxon>Arthropoda</taxon>
        <taxon>Hexapoda</taxon>
        <taxon>Insecta</taxon>
        <taxon>Pterygota</taxon>
        <taxon>Neoptera</taxon>
        <taxon>Endopterygota</taxon>
        <taxon>Hymenoptera</taxon>
        <taxon>Apocrita</taxon>
        <taxon>Aculeata</taxon>
        <taxon>Apoidea</taxon>
        <taxon>Anthophila</taxon>
        <taxon>Apidae</taxon>
        <taxon>Melipona</taxon>
    </lineage>
</organism>
<keyword evidence="2" id="KW-1185">Reference proteome</keyword>
<evidence type="ECO:0000313" key="1">
    <source>
        <dbReference type="EMBL" id="KAK1121182.1"/>
    </source>
</evidence>
<name>A0AA40FM44_9HYME</name>
<evidence type="ECO:0000313" key="2">
    <source>
        <dbReference type="Proteomes" id="UP001177670"/>
    </source>
</evidence>
<protein>
    <submittedName>
        <fullName evidence="1">Uncharacterized protein</fullName>
    </submittedName>
</protein>
<dbReference type="AlphaFoldDB" id="A0AA40FM44"/>
<sequence length="52" mass="5995">MAYNLVARLQVKRLGKVSSFVAVAERWGVIKFQQFPCVSQDAEDSFKFTERL</sequence>
<comment type="caution">
    <text evidence="1">The sequence shown here is derived from an EMBL/GenBank/DDBJ whole genome shotgun (WGS) entry which is preliminary data.</text>
</comment>
<dbReference type="Proteomes" id="UP001177670">
    <property type="component" value="Unassembled WGS sequence"/>
</dbReference>
<reference evidence="1" key="1">
    <citation type="submission" date="2021-10" db="EMBL/GenBank/DDBJ databases">
        <title>Melipona bicolor Genome sequencing and assembly.</title>
        <authorList>
            <person name="Araujo N.S."/>
            <person name="Arias M.C."/>
        </authorList>
    </citation>
    <scope>NUCLEOTIDE SEQUENCE</scope>
    <source>
        <strain evidence="1">USP_2M_L1-L4_2017</strain>
        <tissue evidence="1">Whole body</tissue>
    </source>
</reference>
<proteinExistence type="predicted"/>
<feature type="non-terminal residue" evidence="1">
    <location>
        <position position="52"/>
    </location>
</feature>
<gene>
    <name evidence="1" type="ORF">K0M31_010489</name>
</gene>
<dbReference type="EMBL" id="JAHYIQ010000027">
    <property type="protein sequence ID" value="KAK1121182.1"/>
    <property type="molecule type" value="Genomic_DNA"/>
</dbReference>
<accession>A0AA40FM44</accession>